<accession>A0AA47P8M0</accession>
<proteinExistence type="predicted"/>
<dbReference type="PANTHER" id="PTHR12083">
    <property type="entry name" value="BIFUNCTIONAL POLYNUCLEOTIDE PHOSPHATASE/KINASE"/>
    <property type="match status" value="1"/>
</dbReference>
<dbReference type="SUPFAM" id="SSF56784">
    <property type="entry name" value="HAD-like"/>
    <property type="match status" value="1"/>
</dbReference>
<dbReference type="PANTHER" id="PTHR12083:SF9">
    <property type="entry name" value="BIFUNCTIONAL POLYNUCLEOTIDE PHOSPHATASE_KINASE"/>
    <property type="match status" value="1"/>
</dbReference>
<dbReference type="InterPro" id="IPR013954">
    <property type="entry name" value="PNK3P"/>
</dbReference>
<dbReference type="GO" id="GO:0005634">
    <property type="term" value="C:nucleus"/>
    <property type="evidence" value="ECO:0007669"/>
    <property type="project" value="TreeGrafter"/>
</dbReference>
<dbReference type="InterPro" id="IPR036412">
    <property type="entry name" value="HAD-like_sf"/>
</dbReference>
<gene>
    <name evidence="2" type="primary">PNKP</name>
    <name evidence="2" type="ORF">N1851_002644</name>
</gene>
<evidence type="ECO:0000256" key="1">
    <source>
        <dbReference type="SAM" id="MobiDB-lite"/>
    </source>
</evidence>
<reference evidence="2" key="1">
    <citation type="journal article" date="2023" name="Front. Mar. Sci.">
        <title>A new Merluccius polli reference genome to investigate the effects of global change in West African waters.</title>
        <authorList>
            <person name="Mateo J.L."/>
            <person name="Blanco-Fernandez C."/>
            <person name="Garcia-Vazquez E."/>
            <person name="Machado-Schiaffino G."/>
        </authorList>
    </citation>
    <scope>NUCLEOTIDE SEQUENCE</scope>
    <source>
        <strain evidence="2">C29</strain>
        <tissue evidence="2">Fin</tissue>
    </source>
</reference>
<dbReference type="Proteomes" id="UP001174136">
    <property type="component" value="Unassembled WGS sequence"/>
</dbReference>
<dbReference type="GO" id="GO:0003690">
    <property type="term" value="F:double-stranded DNA binding"/>
    <property type="evidence" value="ECO:0007669"/>
    <property type="project" value="TreeGrafter"/>
</dbReference>
<protein>
    <submittedName>
        <fullName evidence="2">Bifunctional polynucleotide phosphatase/kinase</fullName>
    </submittedName>
</protein>
<dbReference type="GO" id="GO:0046403">
    <property type="term" value="F:polynucleotide 3'-phosphatase activity"/>
    <property type="evidence" value="ECO:0007669"/>
    <property type="project" value="TreeGrafter"/>
</dbReference>
<keyword evidence="3" id="KW-1185">Reference proteome</keyword>
<dbReference type="InterPro" id="IPR027417">
    <property type="entry name" value="P-loop_NTPase"/>
</dbReference>
<comment type="caution">
    <text evidence="2">The sequence shown here is derived from an EMBL/GenBank/DDBJ whole genome shotgun (WGS) entry which is preliminary data.</text>
</comment>
<dbReference type="AlphaFoldDB" id="A0AA47P8M0"/>
<dbReference type="EMBL" id="JAOPHQ010000309">
    <property type="protein sequence ID" value="KAK0155026.1"/>
    <property type="molecule type" value="Genomic_DNA"/>
</dbReference>
<dbReference type="Gene3D" id="3.40.50.300">
    <property type="entry name" value="P-loop containing nucleotide triphosphate hydrolases"/>
    <property type="match status" value="1"/>
</dbReference>
<dbReference type="PROSITE" id="PS51257">
    <property type="entry name" value="PROKAR_LIPOPROTEIN"/>
    <property type="match status" value="1"/>
</dbReference>
<dbReference type="Pfam" id="PF08645">
    <property type="entry name" value="PNK3P"/>
    <property type="match status" value="2"/>
</dbReference>
<organism evidence="2 3">
    <name type="scientific">Merluccius polli</name>
    <name type="common">Benguela hake</name>
    <name type="synonym">Merluccius cadenati</name>
    <dbReference type="NCBI Taxonomy" id="89951"/>
    <lineage>
        <taxon>Eukaryota</taxon>
        <taxon>Metazoa</taxon>
        <taxon>Chordata</taxon>
        <taxon>Craniata</taxon>
        <taxon>Vertebrata</taxon>
        <taxon>Euteleostomi</taxon>
        <taxon>Actinopterygii</taxon>
        <taxon>Neopterygii</taxon>
        <taxon>Teleostei</taxon>
        <taxon>Neoteleostei</taxon>
        <taxon>Acanthomorphata</taxon>
        <taxon>Zeiogadaria</taxon>
        <taxon>Gadariae</taxon>
        <taxon>Gadiformes</taxon>
        <taxon>Gadoidei</taxon>
        <taxon>Merlucciidae</taxon>
        <taxon>Merluccius</taxon>
    </lineage>
</organism>
<dbReference type="SUPFAM" id="SSF52540">
    <property type="entry name" value="P-loop containing nucleoside triphosphate hydrolases"/>
    <property type="match status" value="1"/>
</dbReference>
<dbReference type="GO" id="GO:0006281">
    <property type="term" value="P:DNA repair"/>
    <property type="evidence" value="ECO:0007669"/>
    <property type="project" value="TreeGrafter"/>
</dbReference>
<sequence length="277" mass="30186">MAERAIVGSSAAGTPAASASPSSLSSSACPKSHWQQIGNLLLYTAAGVRGSEKIAGFDIDGCIITTKSGKVFPTAPDYWKILFSEIQPRLASLLKKGHKDVFFTNQMGIAKVHRPVNWAPGQKKDFSCSDRLFALNLGLQFHTPEEYFLRWRSAPYSLPAFDPRKLDSRGRLYDPPSASFTNNQTDVIVAVGFPGSGKSTFFHSHIVPKGYVYINRDTLGSWQSCVAACERALTEGRSVAVDNTNPDPALRKRCGQSNRYPMSLFSFLSITGAGQAQ</sequence>
<feature type="compositionally biased region" description="Low complexity" evidence="1">
    <location>
        <begin position="9"/>
        <end position="21"/>
    </location>
</feature>
<name>A0AA47P8M0_MERPO</name>
<dbReference type="InterPro" id="IPR023214">
    <property type="entry name" value="HAD_sf"/>
</dbReference>
<dbReference type="GO" id="GO:0046404">
    <property type="term" value="F:ATP-dependent polydeoxyribonucleotide 5'-hydroxyl-kinase activity"/>
    <property type="evidence" value="ECO:0007669"/>
    <property type="project" value="TreeGrafter"/>
</dbReference>
<feature type="region of interest" description="Disordered" evidence="1">
    <location>
        <begin position="1"/>
        <end position="21"/>
    </location>
</feature>
<evidence type="ECO:0000313" key="2">
    <source>
        <dbReference type="EMBL" id="KAK0155026.1"/>
    </source>
</evidence>
<dbReference type="Gene3D" id="3.40.50.1000">
    <property type="entry name" value="HAD superfamily/HAD-like"/>
    <property type="match status" value="2"/>
</dbReference>
<evidence type="ECO:0000313" key="3">
    <source>
        <dbReference type="Proteomes" id="UP001174136"/>
    </source>
</evidence>